<evidence type="ECO:0000313" key="3">
    <source>
        <dbReference type="Proteomes" id="UP000249218"/>
    </source>
</evidence>
<evidence type="ECO:0000259" key="1">
    <source>
        <dbReference type="PROSITE" id="PS50878"/>
    </source>
</evidence>
<dbReference type="Pfam" id="PF00078">
    <property type="entry name" value="RVT_1"/>
    <property type="match status" value="1"/>
</dbReference>
<dbReference type="PANTHER" id="PTHR47027">
    <property type="entry name" value="REVERSE TRANSCRIPTASE DOMAIN-CONTAINING PROTEIN"/>
    <property type="match status" value="1"/>
</dbReference>
<proteinExistence type="predicted"/>
<dbReference type="PANTHER" id="PTHR47027:SF20">
    <property type="entry name" value="REVERSE TRANSCRIPTASE-LIKE PROTEIN WITH RNA-DIRECTED DNA POLYMERASE DOMAIN"/>
    <property type="match status" value="1"/>
</dbReference>
<dbReference type="Gene3D" id="3.30.70.270">
    <property type="match status" value="1"/>
</dbReference>
<protein>
    <recommendedName>
        <fullName evidence="1">Reverse transcriptase domain-containing protein</fullName>
    </recommendedName>
</protein>
<keyword evidence="3" id="KW-1185">Reference proteome</keyword>
<feature type="domain" description="Reverse transcriptase" evidence="1">
    <location>
        <begin position="253"/>
        <end position="518"/>
    </location>
</feature>
<dbReference type="CDD" id="cd01650">
    <property type="entry name" value="RT_nLTR_like"/>
    <property type="match status" value="1"/>
</dbReference>
<organism evidence="2 3">
    <name type="scientific">Helicoverpa armigera</name>
    <name type="common">Cotton bollworm</name>
    <name type="synonym">Heliothis armigera</name>
    <dbReference type="NCBI Taxonomy" id="29058"/>
    <lineage>
        <taxon>Eukaryota</taxon>
        <taxon>Metazoa</taxon>
        <taxon>Ecdysozoa</taxon>
        <taxon>Arthropoda</taxon>
        <taxon>Hexapoda</taxon>
        <taxon>Insecta</taxon>
        <taxon>Pterygota</taxon>
        <taxon>Neoptera</taxon>
        <taxon>Endopterygota</taxon>
        <taxon>Lepidoptera</taxon>
        <taxon>Glossata</taxon>
        <taxon>Ditrysia</taxon>
        <taxon>Noctuoidea</taxon>
        <taxon>Noctuidae</taxon>
        <taxon>Heliothinae</taxon>
        <taxon>Helicoverpa</taxon>
    </lineage>
</organism>
<dbReference type="AlphaFoldDB" id="A0A2W1BCS2"/>
<sequence>MVRSCIRKYPTNTSRKHIKNSVIEQLKADYSSYGTNYLEELKNVVNCDTIDVREKYSLLGKHLQKHITTNRNQTHNKYQLSNQTLELINKRKELIGNQIEKENIKTISELSKKIRANIRKDRKIKRLQTLEFHISKTGGVKKALNELKETGKEWIPRLKKRLKTISKRNNIKDLATDFYRQLYAKQGPETPKNSICNNTDDEEPILSFLPIEVEKAIASQKIGKAPGPDRITNALMKGTMEELAPILTKIFSEILTSGYIPEQWTESHIILLYKKGDKEDIGNYRPISLMSNVYKVFAKLILSRITTILDEQQPIEQAGFRKGFSTIDHIHTIKQVLEKYNEYNKTLYIAFIDYAKAFDSIKHEFIWEALKQQGVPSVYINIIANIYSNIKAKIQLESLGTEFNIQKGVRQGDPLSPKLFSAVLENIFRKLDWENFGLNINGKKLNHLRFADDLVLFEENPKNLEIMIQSLNNESLKVGLKMNTEKTKIMTNKQQRNIKIGNELLEYVKEYIYLGQVISTEDQNAKEINLRIATGWKKYWALKEVMKCKDLGMAIKRRTFNTCILPCLTYGCETWSLTKSLREKLAICQRAMERSMTGTRRQDRIRNTILRSKTKLTDVLKRIDQQKWRWAGHMIRDKTEKWSKAITEWYPRDGKRNRGKQKMRWEDDLKQTAGAKWRRVANDRSQWKFLEEAYANRHSETRDIL</sequence>
<evidence type="ECO:0000313" key="2">
    <source>
        <dbReference type="EMBL" id="PZC70710.1"/>
    </source>
</evidence>
<accession>A0A2W1BCS2</accession>
<dbReference type="Proteomes" id="UP000249218">
    <property type="component" value="Unassembled WGS sequence"/>
</dbReference>
<dbReference type="PROSITE" id="PS50878">
    <property type="entry name" value="RT_POL"/>
    <property type="match status" value="1"/>
</dbReference>
<dbReference type="OrthoDB" id="410104at2759"/>
<dbReference type="EMBL" id="KZ150485">
    <property type="protein sequence ID" value="PZC70710.1"/>
    <property type="molecule type" value="Genomic_DNA"/>
</dbReference>
<name>A0A2W1BCS2_HELAM</name>
<dbReference type="InterPro" id="IPR043128">
    <property type="entry name" value="Rev_trsase/Diguanyl_cyclase"/>
</dbReference>
<reference evidence="2 3" key="1">
    <citation type="journal article" date="2017" name="BMC Biol.">
        <title>Genomic innovations, transcriptional plasticity and gene loss underlying the evolution and divergence of two highly polyphagous and invasive Helicoverpa pest species.</title>
        <authorList>
            <person name="Pearce S.L."/>
            <person name="Clarke D.F."/>
            <person name="East P.D."/>
            <person name="Elfekih S."/>
            <person name="Gordon K.H."/>
            <person name="Jermiin L.S."/>
            <person name="McGaughran A."/>
            <person name="Oakeshott J.G."/>
            <person name="Papanikolaou A."/>
            <person name="Perera O.P."/>
            <person name="Rane R.V."/>
            <person name="Richards S."/>
            <person name="Tay W.T."/>
            <person name="Walsh T.K."/>
            <person name="Anderson A."/>
            <person name="Anderson C.J."/>
            <person name="Asgari S."/>
            <person name="Board P.G."/>
            <person name="Bretschneider A."/>
            <person name="Campbell P.M."/>
            <person name="Chertemps T."/>
            <person name="Christeller J.T."/>
            <person name="Coppin C.W."/>
            <person name="Downes S.J."/>
            <person name="Duan G."/>
            <person name="Farnsworth C.A."/>
            <person name="Good R.T."/>
            <person name="Han L.B."/>
            <person name="Han Y.C."/>
            <person name="Hatje K."/>
            <person name="Horne I."/>
            <person name="Huang Y.P."/>
            <person name="Hughes D.S."/>
            <person name="Jacquin-Joly E."/>
            <person name="James W."/>
            <person name="Jhangiani S."/>
            <person name="Kollmar M."/>
            <person name="Kuwar S.S."/>
            <person name="Li S."/>
            <person name="Liu N.Y."/>
            <person name="Maibeche M.T."/>
            <person name="Miller J.R."/>
            <person name="Montagne N."/>
            <person name="Perry T."/>
            <person name="Qu J."/>
            <person name="Song S.V."/>
            <person name="Sutton G.G."/>
            <person name="Vogel H."/>
            <person name="Walenz B.P."/>
            <person name="Xu W."/>
            <person name="Zhang H.J."/>
            <person name="Zou Z."/>
            <person name="Batterham P."/>
            <person name="Edwards O.R."/>
            <person name="Feyereisen R."/>
            <person name="Gibbs R.A."/>
            <person name="Heckel D.G."/>
            <person name="McGrath A."/>
            <person name="Robin C."/>
            <person name="Scherer S.E."/>
            <person name="Worley K.C."/>
            <person name="Wu Y.D."/>
        </authorList>
    </citation>
    <scope>NUCLEOTIDE SEQUENCE [LARGE SCALE GENOMIC DNA]</scope>
    <source>
        <strain evidence="2">Harm_GR_Male_#8</strain>
        <tissue evidence="2">Whole organism</tissue>
    </source>
</reference>
<gene>
    <name evidence="2" type="primary">HaOG215026</name>
    <name evidence="2" type="ORF">B5X24_HaOG215026</name>
</gene>
<dbReference type="InterPro" id="IPR043502">
    <property type="entry name" value="DNA/RNA_pol_sf"/>
</dbReference>
<dbReference type="SUPFAM" id="SSF56672">
    <property type="entry name" value="DNA/RNA polymerases"/>
    <property type="match status" value="1"/>
</dbReference>
<dbReference type="InterPro" id="IPR000477">
    <property type="entry name" value="RT_dom"/>
</dbReference>
<dbReference type="GO" id="GO:0071897">
    <property type="term" value="P:DNA biosynthetic process"/>
    <property type="evidence" value="ECO:0007669"/>
    <property type="project" value="UniProtKB-ARBA"/>
</dbReference>